<dbReference type="EMBL" id="ACDX02000001">
    <property type="protein sequence ID" value="EFC89938.1"/>
    <property type="molecule type" value="Genomic_DNA"/>
</dbReference>
<dbReference type="AlphaFoldDB" id="D2ZT05"/>
<reference evidence="1 2" key="1">
    <citation type="submission" date="2009-10" db="EMBL/GenBank/DDBJ databases">
        <authorList>
            <person name="Weinstock G."/>
            <person name="Sodergren E."/>
            <person name="Clifton S."/>
            <person name="Fulton L."/>
            <person name="Fulton B."/>
            <person name="Courtney L."/>
            <person name="Fronick C."/>
            <person name="Harrison M."/>
            <person name="Strong C."/>
            <person name="Farmer C."/>
            <person name="Delahaunty K."/>
            <person name="Markovic C."/>
            <person name="Hall O."/>
            <person name="Minx P."/>
            <person name="Tomlinson C."/>
            <person name="Mitreva M."/>
            <person name="Nelson J."/>
            <person name="Hou S."/>
            <person name="Wollam A."/>
            <person name="Pepin K.H."/>
            <person name="Johnson M."/>
            <person name="Bhonagiri V."/>
            <person name="Nash W.E."/>
            <person name="Warren W."/>
            <person name="Chinwalla A."/>
            <person name="Mardis E.R."/>
            <person name="Wilson R.K."/>
        </authorList>
    </citation>
    <scope>NUCLEOTIDE SEQUENCE [LARGE SCALE GENOMIC DNA]</scope>
    <source>
        <strain evidence="2">ATCC 25996 / DSM 4631 / NCTC 10774 / M26</strain>
    </source>
</reference>
<dbReference type="RefSeq" id="WP_003740943.1">
    <property type="nucleotide sequence ID" value="NZ_ACDX02000001.1"/>
</dbReference>
<organism evidence="1 2">
    <name type="scientific">Neisseria mucosa (strain ATCC 25996 / DSM 4631 / NCTC 10774 / M26)</name>
    <dbReference type="NCBI Taxonomy" id="546266"/>
    <lineage>
        <taxon>Bacteria</taxon>
        <taxon>Pseudomonadati</taxon>
        <taxon>Pseudomonadota</taxon>
        <taxon>Betaproteobacteria</taxon>
        <taxon>Neisseriales</taxon>
        <taxon>Neisseriaceae</taxon>
        <taxon>Neisseria</taxon>
    </lineage>
</organism>
<proteinExistence type="predicted"/>
<sequence length="108" mass="12722">MFESYNDVSRNFYNWCEILEELGGNGNYDDEIWELVRAHNHCPHLGNVRQAVILWNLESEIYALYPSAKVDFYINAIDSHLYINDNIISDMRDFRRITAQYEAENLAA</sequence>
<protein>
    <submittedName>
        <fullName evidence="1">Uncharacterized protein</fullName>
    </submittedName>
</protein>
<dbReference type="Proteomes" id="UP000003344">
    <property type="component" value="Unassembled WGS sequence"/>
</dbReference>
<accession>D2ZT05</accession>
<dbReference type="STRING" id="546266.NEIMUCOT_03738"/>
<name>D2ZT05_NEIM2</name>
<comment type="caution">
    <text evidence="1">The sequence shown here is derived from an EMBL/GenBank/DDBJ whole genome shotgun (WGS) entry which is preliminary data.</text>
</comment>
<evidence type="ECO:0000313" key="2">
    <source>
        <dbReference type="Proteomes" id="UP000003344"/>
    </source>
</evidence>
<evidence type="ECO:0000313" key="1">
    <source>
        <dbReference type="EMBL" id="EFC89938.1"/>
    </source>
</evidence>
<gene>
    <name evidence="1" type="ORF">NEIMUCOT_03738</name>
</gene>